<reference evidence="5" key="1">
    <citation type="submission" date="2016-10" db="EMBL/GenBank/DDBJ databases">
        <authorList>
            <person name="Varghese N."/>
            <person name="Submissions S."/>
        </authorList>
    </citation>
    <scope>NUCLEOTIDE SEQUENCE [LARGE SCALE GENOMIC DNA]</scope>
    <source>
        <strain evidence="5">DSM 26348</strain>
    </source>
</reference>
<proteinExistence type="predicted"/>
<feature type="domain" description="Thioredoxin" evidence="3">
    <location>
        <begin position="2"/>
        <end position="109"/>
    </location>
</feature>
<dbReference type="AlphaFoldDB" id="A0A1I3AUI0"/>
<dbReference type="GO" id="GO:0015035">
    <property type="term" value="F:protein-disulfide reductase activity"/>
    <property type="evidence" value="ECO:0007669"/>
    <property type="project" value="TreeGrafter"/>
</dbReference>
<evidence type="ECO:0000256" key="2">
    <source>
        <dbReference type="SAM" id="SignalP"/>
    </source>
</evidence>
<dbReference type="SUPFAM" id="SSF50494">
    <property type="entry name" value="Trypsin-like serine proteases"/>
    <property type="match status" value="1"/>
</dbReference>
<dbReference type="GO" id="GO:0005829">
    <property type="term" value="C:cytosol"/>
    <property type="evidence" value="ECO:0007669"/>
    <property type="project" value="TreeGrafter"/>
</dbReference>
<feature type="compositionally biased region" description="Polar residues" evidence="1">
    <location>
        <begin position="544"/>
        <end position="559"/>
    </location>
</feature>
<dbReference type="CDD" id="cd02947">
    <property type="entry name" value="TRX_family"/>
    <property type="match status" value="1"/>
</dbReference>
<dbReference type="Pfam" id="PF13365">
    <property type="entry name" value="Trypsin_2"/>
    <property type="match status" value="1"/>
</dbReference>
<dbReference type="SUPFAM" id="SSF52833">
    <property type="entry name" value="Thioredoxin-like"/>
    <property type="match status" value="1"/>
</dbReference>
<evidence type="ECO:0000313" key="4">
    <source>
        <dbReference type="EMBL" id="SFH53446.1"/>
    </source>
</evidence>
<dbReference type="GO" id="GO:0045454">
    <property type="term" value="P:cell redox homeostasis"/>
    <property type="evidence" value="ECO:0007669"/>
    <property type="project" value="TreeGrafter"/>
</dbReference>
<sequence>MTRVTALAALACLINVTAAYSQESRGIVYDFSATWCGPCQQVAPIVEKLQREGLPIRKVDIDQQRDLASKYSVQQIPTFVLVIDGKEADRTTGRLTEADLRRMIARIPANAPAGSDNIASPSPRQGLIPIDLGEPAPMTRPEPARPAREETRIAEAEPKKGFRDMLPFGRKDKPAEEPAVVRGNDSALNSASTPTSDESIDPMESSVRIRVITNGRIDLGSGTVISSKPGITQILTCAHIFKEFTDDSRIEVDVFDHGRATQFLARLMKFDAASDLGLISIPTTTPLRATKVAAATGNPKVGEPVAAIGCSGGDEPTRQQSRVTDIDKYEGPHNLLCNGVPVRGRSGGGLFNRHGEIVGVCSAADEQEQRGFYSGLLAIHKLLDQVSLTHLYAPPAAAPEVPAQSFASTAAPAARPFDSAPASPFAAVSAPEPSASAPAAAMAANVAGTTPLDVHAGDAEVVVIIRDRSQTQAPNRVVILHQASPKFMSYLSGELQDGAMDTNLLGALEATDEMPVVSRSTRTPAIPVSAARVSSEVGKQVLQPTTLSQPMVPQKYSRSAQRDAAVVR</sequence>
<protein>
    <submittedName>
        <fullName evidence="4">Thioredoxin</fullName>
    </submittedName>
</protein>
<keyword evidence="5" id="KW-1185">Reference proteome</keyword>
<dbReference type="EMBL" id="FOQD01000001">
    <property type="protein sequence ID" value="SFH53446.1"/>
    <property type="molecule type" value="Genomic_DNA"/>
</dbReference>
<dbReference type="STRING" id="1576369.SAMN05421753_10155"/>
<dbReference type="PROSITE" id="PS51352">
    <property type="entry name" value="THIOREDOXIN_2"/>
    <property type="match status" value="1"/>
</dbReference>
<evidence type="ECO:0000313" key="5">
    <source>
        <dbReference type="Proteomes" id="UP000199518"/>
    </source>
</evidence>
<dbReference type="Gene3D" id="2.40.10.120">
    <property type="match status" value="1"/>
</dbReference>
<accession>A0A1I3AUI0</accession>
<dbReference type="Gene3D" id="3.40.30.10">
    <property type="entry name" value="Glutaredoxin"/>
    <property type="match status" value="1"/>
</dbReference>
<dbReference type="InterPro" id="IPR036249">
    <property type="entry name" value="Thioredoxin-like_sf"/>
</dbReference>
<feature type="chain" id="PRO_5011538197" evidence="2">
    <location>
        <begin position="22"/>
        <end position="568"/>
    </location>
</feature>
<dbReference type="PANTHER" id="PTHR45663:SF11">
    <property type="entry name" value="GEO12009P1"/>
    <property type="match status" value="1"/>
</dbReference>
<dbReference type="InterPro" id="IPR009003">
    <property type="entry name" value="Peptidase_S1_PA"/>
</dbReference>
<name>A0A1I3AUI0_9PLAN</name>
<feature type="compositionally biased region" description="Polar residues" evidence="1">
    <location>
        <begin position="186"/>
        <end position="197"/>
    </location>
</feature>
<organism evidence="4 5">
    <name type="scientific">Planctomicrobium piriforme</name>
    <dbReference type="NCBI Taxonomy" id="1576369"/>
    <lineage>
        <taxon>Bacteria</taxon>
        <taxon>Pseudomonadati</taxon>
        <taxon>Planctomycetota</taxon>
        <taxon>Planctomycetia</taxon>
        <taxon>Planctomycetales</taxon>
        <taxon>Planctomycetaceae</taxon>
        <taxon>Planctomicrobium</taxon>
    </lineage>
</organism>
<feature type="signal peptide" evidence="2">
    <location>
        <begin position="1"/>
        <end position="21"/>
    </location>
</feature>
<dbReference type="PANTHER" id="PTHR45663">
    <property type="entry name" value="GEO12009P1"/>
    <property type="match status" value="1"/>
</dbReference>
<dbReference type="Pfam" id="PF00085">
    <property type="entry name" value="Thioredoxin"/>
    <property type="match status" value="1"/>
</dbReference>
<dbReference type="RefSeq" id="WP_175516926.1">
    <property type="nucleotide sequence ID" value="NZ_FOQD01000001.1"/>
</dbReference>
<gene>
    <name evidence="4" type="ORF">SAMN05421753_10155</name>
</gene>
<evidence type="ECO:0000256" key="1">
    <source>
        <dbReference type="SAM" id="MobiDB-lite"/>
    </source>
</evidence>
<keyword evidence="2" id="KW-0732">Signal</keyword>
<feature type="region of interest" description="Disordered" evidence="1">
    <location>
        <begin position="112"/>
        <end position="202"/>
    </location>
</feature>
<evidence type="ECO:0000259" key="3">
    <source>
        <dbReference type="PROSITE" id="PS51352"/>
    </source>
</evidence>
<dbReference type="Proteomes" id="UP000199518">
    <property type="component" value="Unassembled WGS sequence"/>
</dbReference>
<dbReference type="InterPro" id="IPR013766">
    <property type="entry name" value="Thioredoxin_domain"/>
</dbReference>
<feature type="compositionally biased region" description="Basic and acidic residues" evidence="1">
    <location>
        <begin position="142"/>
        <end position="176"/>
    </location>
</feature>
<feature type="region of interest" description="Disordered" evidence="1">
    <location>
        <begin position="544"/>
        <end position="568"/>
    </location>
</feature>